<dbReference type="Pfam" id="PF14032">
    <property type="entry name" value="PknH_C"/>
    <property type="match status" value="1"/>
</dbReference>
<dbReference type="PROSITE" id="PS51257">
    <property type="entry name" value="PROKAR_LIPOPROTEIN"/>
    <property type="match status" value="1"/>
</dbReference>
<dbReference type="EMBL" id="AP022563">
    <property type="protein sequence ID" value="BBX17557.1"/>
    <property type="molecule type" value="Genomic_DNA"/>
</dbReference>
<dbReference type="RefSeq" id="WP_098005073.1">
    <property type="nucleotide sequence ID" value="NZ_AP022563.1"/>
</dbReference>
<dbReference type="InterPro" id="IPR038232">
    <property type="entry name" value="PknH-like_Extracell_sf"/>
</dbReference>
<proteinExistence type="predicted"/>
<dbReference type="OrthoDB" id="4613034at2"/>
<dbReference type="InterPro" id="IPR026954">
    <property type="entry name" value="PknH-like_Extracell"/>
</dbReference>
<protein>
    <submittedName>
        <fullName evidence="1">Sensor domain-containing protein</fullName>
    </submittedName>
</protein>
<dbReference type="AlphaFoldDB" id="A0A7I7K0F8"/>
<organism evidence="1 2">
    <name type="scientific">Mycolicibacterium duvalii</name>
    <dbReference type="NCBI Taxonomy" id="39688"/>
    <lineage>
        <taxon>Bacteria</taxon>
        <taxon>Bacillati</taxon>
        <taxon>Actinomycetota</taxon>
        <taxon>Actinomycetes</taxon>
        <taxon>Mycobacteriales</taxon>
        <taxon>Mycobacteriaceae</taxon>
        <taxon>Mycolicibacterium</taxon>
    </lineage>
</organism>
<dbReference type="Gene3D" id="3.40.1000.70">
    <property type="entry name" value="PknH-like extracellular domain"/>
    <property type="match status" value="1"/>
</dbReference>
<keyword evidence="2" id="KW-1185">Reference proteome</keyword>
<name>A0A7I7K0F8_9MYCO</name>
<evidence type="ECO:0000313" key="2">
    <source>
        <dbReference type="Proteomes" id="UP000467006"/>
    </source>
</evidence>
<accession>A0A7I7K0F8</accession>
<gene>
    <name evidence="1" type="primary">lpqA</name>
    <name evidence="1" type="ORF">MDUV_24170</name>
</gene>
<evidence type="ECO:0000313" key="1">
    <source>
        <dbReference type="EMBL" id="BBX17557.1"/>
    </source>
</evidence>
<sequence length="221" mass="23190">MTARGCTSVRRTWWPGCLLGVAAALTVSCAHTVDGVAVRSAPLPDEDSQSPVDVDTVLLDRAQMQAVTGAGADLTPVPGMQSKTPLDIDPLAEKVPAQCRWVFAETQVFGSEIEEFHKTTYQNPPDGGLISQAAAGYRDAETARRAFGQLVGLIQQCGDTSPGPAMVGEVTTTADSVRTRPGGCGRDYLVKSAVLIEVTFCAFPDSVPDIVMANIAANIPG</sequence>
<dbReference type="Proteomes" id="UP000467006">
    <property type="component" value="Chromosome"/>
</dbReference>
<reference evidence="1 2" key="1">
    <citation type="journal article" date="2019" name="Emerg. Microbes Infect.">
        <title>Comprehensive subspecies identification of 175 nontuberculous mycobacteria species based on 7547 genomic profiles.</title>
        <authorList>
            <person name="Matsumoto Y."/>
            <person name="Kinjo T."/>
            <person name="Motooka D."/>
            <person name="Nabeya D."/>
            <person name="Jung N."/>
            <person name="Uechi K."/>
            <person name="Horii T."/>
            <person name="Iida T."/>
            <person name="Fujita J."/>
            <person name="Nakamura S."/>
        </authorList>
    </citation>
    <scope>NUCLEOTIDE SEQUENCE [LARGE SCALE GENOMIC DNA]</scope>
    <source>
        <strain evidence="1 2">JCM 6396</strain>
    </source>
</reference>
<dbReference type="KEGG" id="mdu:MDUV_24170"/>